<feature type="compositionally biased region" description="Basic residues" evidence="5">
    <location>
        <begin position="367"/>
        <end position="386"/>
    </location>
</feature>
<gene>
    <name evidence="8" type="ORF">E5676_scaffold772G00410</name>
    <name evidence="7" type="ORF">E6C27_scaffold560G00150</name>
</gene>
<dbReference type="SMART" id="SM00360">
    <property type="entry name" value="RRM"/>
    <property type="match status" value="2"/>
</dbReference>
<feature type="compositionally biased region" description="Basic and acidic residues" evidence="5">
    <location>
        <begin position="350"/>
        <end position="366"/>
    </location>
</feature>
<feature type="compositionally biased region" description="Polar residues" evidence="5">
    <location>
        <begin position="72"/>
        <end position="81"/>
    </location>
</feature>
<dbReference type="Gene3D" id="3.30.70.330">
    <property type="match status" value="4"/>
</dbReference>
<evidence type="ECO:0000313" key="8">
    <source>
        <dbReference type="EMBL" id="TYK01450.1"/>
    </source>
</evidence>
<dbReference type="AlphaFoldDB" id="A0A5A7U8K0"/>
<feature type="compositionally biased region" description="Basic and acidic residues" evidence="5">
    <location>
        <begin position="85"/>
        <end position="96"/>
    </location>
</feature>
<comment type="caution">
    <text evidence="7">The sequence shown here is derived from an EMBL/GenBank/DDBJ whole genome shotgun (WGS) entry which is preliminary data.</text>
</comment>
<organism evidence="7 9">
    <name type="scientific">Cucumis melo var. makuwa</name>
    <name type="common">Oriental melon</name>
    <dbReference type="NCBI Taxonomy" id="1194695"/>
    <lineage>
        <taxon>Eukaryota</taxon>
        <taxon>Viridiplantae</taxon>
        <taxon>Streptophyta</taxon>
        <taxon>Embryophyta</taxon>
        <taxon>Tracheophyta</taxon>
        <taxon>Spermatophyta</taxon>
        <taxon>Magnoliopsida</taxon>
        <taxon>eudicotyledons</taxon>
        <taxon>Gunneridae</taxon>
        <taxon>Pentapetalae</taxon>
        <taxon>rosids</taxon>
        <taxon>fabids</taxon>
        <taxon>Cucurbitales</taxon>
        <taxon>Cucurbitaceae</taxon>
        <taxon>Benincaseae</taxon>
        <taxon>Cucumis</taxon>
    </lineage>
</organism>
<evidence type="ECO:0000313" key="7">
    <source>
        <dbReference type="EMBL" id="KAA0050717.1"/>
    </source>
</evidence>
<feature type="region of interest" description="Disordered" evidence="5">
    <location>
        <begin position="843"/>
        <end position="866"/>
    </location>
</feature>
<dbReference type="GO" id="GO:0008380">
    <property type="term" value="P:RNA splicing"/>
    <property type="evidence" value="ECO:0007669"/>
    <property type="project" value="UniProtKB-KW"/>
</dbReference>
<evidence type="ECO:0000313" key="9">
    <source>
        <dbReference type="Proteomes" id="UP000321393"/>
    </source>
</evidence>
<evidence type="ECO:0000256" key="3">
    <source>
        <dbReference type="ARBA" id="ARBA00023187"/>
    </source>
</evidence>
<feature type="compositionally biased region" description="Basic and acidic residues" evidence="5">
    <location>
        <begin position="126"/>
        <end position="137"/>
    </location>
</feature>
<dbReference type="Proteomes" id="UP000321393">
    <property type="component" value="Unassembled WGS sequence"/>
</dbReference>
<dbReference type="GO" id="GO:0003723">
    <property type="term" value="F:RNA binding"/>
    <property type="evidence" value="ECO:0007669"/>
    <property type="project" value="UniProtKB-UniRule"/>
</dbReference>
<evidence type="ECO:0000256" key="2">
    <source>
        <dbReference type="ARBA" id="ARBA00022884"/>
    </source>
</evidence>
<dbReference type="STRING" id="1194695.A0A5A7U8K0"/>
<keyword evidence="2 4" id="KW-0694">RNA-binding</keyword>
<dbReference type="PANTHER" id="PTHR23139">
    <property type="entry name" value="RNA-BINDING PROTEIN"/>
    <property type="match status" value="1"/>
</dbReference>
<protein>
    <submittedName>
        <fullName evidence="7">Splicing factor U2af large subunit B isoform X1</fullName>
    </submittedName>
</protein>
<evidence type="ECO:0000256" key="4">
    <source>
        <dbReference type="PROSITE-ProRule" id="PRU00176"/>
    </source>
</evidence>
<feature type="compositionally biased region" description="Basic and acidic residues" evidence="5">
    <location>
        <begin position="309"/>
        <end position="341"/>
    </location>
</feature>
<evidence type="ECO:0000313" key="10">
    <source>
        <dbReference type="Proteomes" id="UP000321947"/>
    </source>
</evidence>
<dbReference type="Pfam" id="PF00076">
    <property type="entry name" value="RRM_1"/>
    <property type="match status" value="1"/>
</dbReference>
<feature type="region of interest" description="Disordered" evidence="5">
    <location>
        <begin position="109"/>
        <end position="457"/>
    </location>
</feature>
<dbReference type="InterPro" id="IPR035979">
    <property type="entry name" value="RBD_domain_sf"/>
</dbReference>
<dbReference type="SUPFAM" id="SSF54928">
    <property type="entry name" value="RNA-binding domain, RBD"/>
    <property type="match status" value="3"/>
</dbReference>
<dbReference type="EMBL" id="SSTD01016199">
    <property type="protein sequence ID" value="TYK01450.1"/>
    <property type="molecule type" value="Genomic_DNA"/>
</dbReference>
<evidence type="ECO:0000259" key="6">
    <source>
        <dbReference type="PROSITE" id="PS50102"/>
    </source>
</evidence>
<accession>A0A5A7U8K0</accession>
<name>A0A5A7U8K0_CUCMM</name>
<feature type="compositionally biased region" description="Basic and acidic residues" evidence="5">
    <location>
        <begin position="387"/>
        <end position="411"/>
    </location>
</feature>
<dbReference type="InterPro" id="IPR000504">
    <property type="entry name" value="RRM_dom"/>
</dbReference>
<feature type="domain" description="RRM" evidence="6">
    <location>
        <begin position="538"/>
        <end position="621"/>
    </location>
</feature>
<feature type="domain" description="RRM" evidence="6">
    <location>
        <begin position="649"/>
        <end position="725"/>
    </location>
</feature>
<dbReference type="OrthoDB" id="10266058at2759"/>
<dbReference type="Proteomes" id="UP000321947">
    <property type="component" value="Unassembled WGS sequence"/>
</dbReference>
<evidence type="ECO:0000256" key="1">
    <source>
        <dbReference type="ARBA" id="ARBA00022664"/>
    </source>
</evidence>
<feature type="region of interest" description="Disordered" evidence="5">
    <location>
        <begin position="1"/>
        <end position="96"/>
    </location>
</feature>
<feature type="compositionally biased region" description="Polar residues" evidence="5">
    <location>
        <begin position="843"/>
        <end position="865"/>
    </location>
</feature>
<dbReference type="InterPro" id="IPR012677">
    <property type="entry name" value="Nucleotide-bd_a/b_plait_sf"/>
</dbReference>
<dbReference type="FunFam" id="3.30.70.330:FF:000879">
    <property type="entry name" value="Splicing factor U2af large subunit A"/>
    <property type="match status" value="1"/>
</dbReference>
<dbReference type="GO" id="GO:0006397">
    <property type="term" value="P:mRNA processing"/>
    <property type="evidence" value="ECO:0007669"/>
    <property type="project" value="UniProtKB-KW"/>
</dbReference>
<dbReference type="PROSITE" id="PS50102">
    <property type="entry name" value="RRM"/>
    <property type="match status" value="2"/>
</dbReference>
<keyword evidence="3" id="KW-0508">mRNA splicing</keyword>
<sequence length="1030" mass="116086">MSTHSCSKQYSRRSKKQTRSNSDDETAARTRPFSFEDIMLRRKTKGSSATVEVDVTSTDNRASERHFRHSKGSSLDVQNVSLEEESAKDSSRRKKEETVLKNNIVVRNDRNNYESGLSLMSKLKHDRNEKDEREKYGQENLGWGKNDQSCRIDIETETAKRHSRDTAFKDRRQDHGRGEFERESKRKSQNGDDDRNRDSKRKSQNCVDESNKDGRRKSQNGDDDRNRDSKRKSQNGDDDRNRDSKRKSQNGDDDRSRDSKRKSQNGDDDRNRDSKRKSQNGDDERNRDGKRKSQNGDDDRNRDSKRKSQNGDDDRNRDKYIAKRHDHGKHHDLENREKKEAIVSLTSRYQDSRLKRTRKRSSDRESKHRRSVSLSPRSHKHSTKLARQKELPLDSHVKKSGRWRSDSERTGDFTNTSNSQYRRHSGSTSGLGGYSPRKRRTESAVKTPSPLLSPEKKNEVLDLPPTEKVGLFSGSVASNFSPSNPTVSLGISNDQSGGAFFSSAMGKSLSVVSSNNIAMKTKVSFDLVQLTQATRPMRRLYIENLPHSASEKAIIDCLNGFLMSSGVNHIEGTQPCISCIIHKDRGQALVEFLTPEDASAALSFDGSDFSGSILKIRRPKDYIETVTGDLDKSMPVVNKISDVVEDSPNKIIVAGISNRLSSEMLRDIVTAFGRLKAYHFEMNDDLNQPCAFLEYIDESVVSKACAGLNGMKIGGQVLKVFPAVPFPSTERTGCQPCYGIPEHVKPLLQQPSVVLKINNVFNADVLPVLSESDIDEVLEDIRFECARFGTVKSMNFVKPCNGGVNTEEEHKKISDISDVEIKHEIQENSKTVILRNSNDLEDNNANLDSCPSDTNQKQANCSGNGRHQDEAVEDKLCQMGNTDATCFEVAACENASERIRQVLSEQRSSPENDFQNAKVTEIIETDETGLDKKLVCVEASSMMVADNEKKSLNGLDPVVRIASNAVEKSEKKDPDNNQESLFVLGSVFVEFGRIEASCMAAHSLHGRIYDGQEISIEYIPHDLYRKRFPK</sequence>
<dbReference type="EMBL" id="SSTE01011788">
    <property type="protein sequence ID" value="KAA0050717.1"/>
    <property type="molecule type" value="Genomic_DNA"/>
</dbReference>
<feature type="compositionally biased region" description="Polar residues" evidence="5">
    <location>
        <begin position="46"/>
        <end position="60"/>
    </location>
</feature>
<proteinExistence type="predicted"/>
<reference evidence="9 10" key="1">
    <citation type="submission" date="2019-08" db="EMBL/GenBank/DDBJ databases">
        <title>Draft genome sequences of two oriental melons (Cucumis melo L. var makuwa).</title>
        <authorList>
            <person name="Kwon S.-Y."/>
        </authorList>
    </citation>
    <scope>NUCLEOTIDE SEQUENCE [LARGE SCALE GENOMIC DNA]</scope>
    <source>
        <strain evidence="10">cv. Chang Bougi</strain>
        <strain evidence="9">cv. SW 3</strain>
        <tissue evidence="7">Leaf</tissue>
    </source>
</reference>
<evidence type="ECO:0000256" key="5">
    <source>
        <dbReference type="SAM" id="MobiDB-lite"/>
    </source>
</evidence>
<keyword evidence="1" id="KW-0507">mRNA processing</keyword>
<feature type="compositionally biased region" description="Basic and acidic residues" evidence="5">
    <location>
        <begin position="148"/>
        <end position="197"/>
    </location>
</feature>